<evidence type="ECO:0000259" key="2">
    <source>
        <dbReference type="Pfam" id="PF14420"/>
    </source>
</evidence>
<dbReference type="EMBL" id="MU855434">
    <property type="protein sequence ID" value="KAK3903687.1"/>
    <property type="molecule type" value="Genomic_DNA"/>
</dbReference>
<reference evidence="3" key="2">
    <citation type="submission" date="2023-05" db="EMBL/GenBank/DDBJ databases">
        <authorList>
            <consortium name="Lawrence Berkeley National Laboratory"/>
            <person name="Steindorff A."/>
            <person name="Hensen N."/>
            <person name="Bonometti L."/>
            <person name="Westerberg I."/>
            <person name="Brannstrom I.O."/>
            <person name="Guillou S."/>
            <person name="Cros-Aarteil S."/>
            <person name="Calhoun S."/>
            <person name="Haridas S."/>
            <person name="Kuo A."/>
            <person name="Mondo S."/>
            <person name="Pangilinan J."/>
            <person name="Riley R."/>
            <person name="Labutti K."/>
            <person name="Andreopoulos B."/>
            <person name="Lipzen A."/>
            <person name="Chen C."/>
            <person name="Yanf M."/>
            <person name="Daum C."/>
            <person name="Ng V."/>
            <person name="Clum A."/>
            <person name="Ohm R."/>
            <person name="Martin F."/>
            <person name="Silar P."/>
            <person name="Natvig D."/>
            <person name="Lalanne C."/>
            <person name="Gautier V."/>
            <person name="Ament-Velasquez S.L."/>
            <person name="Kruys A."/>
            <person name="Hutchinson M.I."/>
            <person name="Powell A.J."/>
            <person name="Barry K."/>
            <person name="Miller A.N."/>
            <person name="Grigoriev I.V."/>
            <person name="Debuchy R."/>
            <person name="Gladieux P."/>
            <person name="Thoren M.H."/>
            <person name="Johannesson H."/>
        </authorList>
    </citation>
    <scope>NUCLEOTIDE SEQUENCE</scope>
    <source>
        <strain evidence="3">CBS 103.79</strain>
    </source>
</reference>
<protein>
    <submittedName>
        <fullName evidence="3">Clr5 domain-containing protein</fullName>
    </submittedName>
</protein>
<proteinExistence type="predicted"/>
<reference evidence="3" key="1">
    <citation type="journal article" date="2023" name="Mol. Phylogenet. Evol.">
        <title>Genome-scale phylogeny and comparative genomics of the fungal order Sordariales.</title>
        <authorList>
            <person name="Hensen N."/>
            <person name="Bonometti L."/>
            <person name="Westerberg I."/>
            <person name="Brannstrom I.O."/>
            <person name="Guillou S."/>
            <person name="Cros-Aarteil S."/>
            <person name="Calhoun S."/>
            <person name="Haridas S."/>
            <person name="Kuo A."/>
            <person name="Mondo S."/>
            <person name="Pangilinan J."/>
            <person name="Riley R."/>
            <person name="LaButti K."/>
            <person name="Andreopoulos B."/>
            <person name="Lipzen A."/>
            <person name="Chen C."/>
            <person name="Yan M."/>
            <person name="Daum C."/>
            <person name="Ng V."/>
            <person name="Clum A."/>
            <person name="Steindorff A."/>
            <person name="Ohm R.A."/>
            <person name="Martin F."/>
            <person name="Silar P."/>
            <person name="Natvig D.O."/>
            <person name="Lalanne C."/>
            <person name="Gautier V."/>
            <person name="Ament-Velasquez S.L."/>
            <person name="Kruys A."/>
            <person name="Hutchinson M.I."/>
            <person name="Powell A.J."/>
            <person name="Barry K."/>
            <person name="Miller A.N."/>
            <person name="Grigoriev I.V."/>
            <person name="Debuchy R."/>
            <person name="Gladieux P."/>
            <person name="Hiltunen Thoren M."/>
            <person name="Johannesson H."/>
        </authorList>
    </citation>
    <scope>NUCLEOTIDE SEQUENCE</scope>
    <source>
        <strain evidence="3">CBS 103.79</strain>
    </source>
</reference>
<dbReference type="PANTHER" id="PTHR38788:SF3">
    <property type="entry name" value="CLR5 DOMAIN-CONTAINING PROTEIN"/>
    <property type="match status" value="1"/>
</dbReference>
<evidence type="ECO:0000313" key="4">
    <source>
        <dbReference type="Proteomes" id="UP001303889"/>
    </source>
</evidence>
<dbReference type="Proteomes" id="UP001303889">
    <property type="component" value="Unassembled WGS sequence"/>
</dbReference>
<dbReference type="AlphaFoldDB" id="A0AAN6MPH8"/>
<accession>A0AAN6MPH8</accession>
<dbReference type="PANTHER" id="PTHR38788">
    <property type="entry name" value="CLR5 DOMAIN-CONTAINING PROTEIN"/>
    <property type="match status" value="1"/>
</dbReference>
<comment type="caution">
    <text evidence="3">The sequence shown here is derived from an EMBL/GenBank/DDBJ whole genome shotgun (WGS) entry which is preliminary data.</text>
</comment>
<feature type="domain" description="Clr5" evidence="2">
    <location>
        <begin position="36"/>
        <end position="88"/>
    </location>
</feature>
<name>A0AAN6MPH8_9PEZI</name>
<evidence type="ECO:0000313" key="3">
    <source>
        <dbReference type="EMBL" id="KAK3903687.1"/>
    </source>
</evidence>
<dbReference type="Pfam" id="PF14420">
    <property type="entry name" value="Clr5"/>
    <property type="match status" value="1"/>
</dbReference>
<feature type="region of interest" description="Disordered" evidence="1">
    <location>
        <begin position="91"/>
        <end position="114"/>
    </location>
</feature>
<feature type="compositionally biased region" description="Basic residues" evidence="1">
    <location>
        <begin position="101"/>
        <end position="111"/>
    </location>
</feature>
<sequence>MEQHLRISDAIVKLHKVSGTVTPDPLPTRPMVPTSSSDWEARKQTIRELYMDQNMILNEVIDIMLTKHKFKATARMYKGQFAKWKWTKYNKSGSHGSAKPTRSRAARKKAASVRASRSQVVERQALSTVNPHQSGSRPLFHHIYLAYFTDEECQVETTLSAYAALICHWCERETPWRTDFPGTGSGGRIYGELSGHQDKSILQHVRAAQDHFLQGRAQLGGETLRRAFLGIEAAIDRGLDVEALWDCCLAVPQLVLTTGWTDLLAIFTRYLHQYTHIKLCANHPLTRARPALPCPPASRLPSSFPFKTYPPTLT</sequence>
<evidence type="ECO:0000256" key="1">
    <source>
        <dbReference type="SAM" id="MobiDB-lite"/>
    </source>
</evidence>
<organism evidence="3 4">
    <name type="scientific">Staphylotrichum tortipilum</name>
    <dbReference type="NCBI Taxonomy" id="2831512"/>
    <lineage>
        <taxon>Eukaryota</taxon>
        <taxon>Fungi</taxon>
        <taxon>Dikarya</taxon>
        <taxon>Ascomycota</taxon>
        <taxon>Pezizomycotina</taxon>
        <taxon>Sordariomycetes</taxon>
        <taxon>Sordariomycetidae</taxon>
        <taxon>Sordariales</taxon>
        <taxon>Chaetomiaceae</taxon>
        <taxon>Staphylotrichum</taxon>
    </lineage>
</organism>
<dbReference type="InterPro" id="IPR025676">
    <property type="entry name" value="Clr5_dom"/>
</dbReference>
<gene>
    <name evidence="3" type="ORF">C8A05DRAFT_43112</name>
</gene>
<keyword evidence="4" id="KW-1185">Reference proteome</keyword>